<dbReference type="OrthoDB" id="9812625at2"/>
<dbReference type="Pfam" id="PF00171">
    <property type="entry name" value="Aldedh"/>
    <property type="match status" value="1"/>
</dbReference>
<dbReference type="GO" id="GO:0004777">
    <property type="term" value="F:succinate-semialdehyde dehydrogenase (NAD+) activity"/>
    <property type="evidence" value="ECO:0007669"/>
    <property type="project" value="TreeGrafter"/>
</dbReference>
<dbReference type="InterPro" id="IPR016163">
    <property type="entry name" value="Ald_DH_C"/>
</dbReference>
<sequence>MTLHQDSIHSLLGRLADASLLRQQAYVDGQWVDADGKATQKVTDPATGSLLGTIPDMGAAETRRAIEAADRARKAWAALAAGERSAVLRRWFGLILDNAEDLARIMTAEQGKPLAESRGEVRYSASFVEWYAEEAKRVYGDLIPAPKAQSRIMVLKQPVGVVAAVTPWNFPSAMITRKCAPALAAGCTVVVKPSEFTPYSALALAELADRAGVPAGVLNIITGDAQTIGGEMTGNPTVRKVSFTGSTRVGKLLMQQSASTVKKVSMELGGNAPVIVFADADLDVAVQNVMASKFRNTGQTCICANRIYVEDAIHGAFVARFKAAVEALKVGNGFEDGVEQGPLINPAALTKVESHIADAVAKGGKVATGGKPHGLGGTFFEPTILTEVNDTMLFTQEETFGPVAPVFRFTDEDEVVAAANATSAGLAAYIFTRDLDRMWRVTEALETGMVGVNEGLISNEVAPFGGIKESGVGREGSSYGIDEFLNLKYVCLTQNPRRTAS</sequence>
<evidence type="ECO:0000259" key="5">
    <source>
        <dbReference type="Pfam" id="PF00171"/>
    </source>
</evidence>
<dbReference type="InterPro" id="IPR010102">
    <property type="entry name" value="Succ_semiAld_DH"/>
</dbReference>
<dbReference type="SUPFAM" id="SSF53720">
    <property type="entry name" value="ALDH-like"/>
    <property type="match status" value="1"/>
</dbReference>
<dbReference type="InterPro" id="IPR016160">
    <property type="entry name" value="Ald_DH_CS_CYS"/>
</dbReference>
<proteinExistence type="inferred from homology"/>
<dbReference type="AlphaFoldDB" id="A0A381IMY2"/>
<evidence type="ECO:0000256" key="2">
    <source>
        <dbReference type="ARBA" id="ARBA00023002"/>
    </source>
</evidence>
<dbReference type="Gene3D" id="3.40.605.10">
    <property type="entry name" value="Aldehyde Dehydrogenase, Chain A, domain 1"/>
    <property type="match status" value="1"/>
</dbReference>
<dbReference type="EC" id="1.2.1.79" evidence="6"/>
<dbReference type="Gene3D" id="3.40.309.10">
    <property type="entry name" value="Aldehyde Dehydrogenase, Chain A, domain 2"/>
    <property type="match status" value="1"/>
</dbReference>
<dbReference type="InterPro" id="IPR015590">
    <property type="entry name" value="Aldehyde_DH_dom"/>
</dbReference>
<dbReference type="Proteomes" id="UP000254701">
    <property type="component" value="Unassembled WGS sequence"/>
</dbReference>
<evidence type="ECO:0000256" key="1">
    <source>
        <dbReference type="ARBA" id="ARBA00009986"/>
    </source>
</evidence>
<evidence type="ECO:0000313" key="7">
    <source>
        <dbReference type="Proteomes" id="UP000254701"/>
    </source>
</evidence>
<dbReference type="PROSITE" id="PS00687">
    <property type="entry name" value="ALDEHYDE_DEHYDR_GLU"/>
    <property type="match status" value="1"/>
</dbReference>
<dbReference type="FunFam" id="3.40.309.10:FF:000004">
    <property type="entry name" value="Succinate-semialdehyde dehydrogenase I"/>
    <property type="match status" value="1"/>
</dbReference>
<evidence type="ECO:0000256" key="3">
    <source>
        <dbReference type="PROSITE-ProRule" id="PRU10007"/>
    </source>
</evidence>
<dbReference type="GO" id="GO:0005829">
    <property type="term" value="C:cytosol"/>
    <property type="evidence" value="ECO:0007669"/>
    <property type="project" value="TreeGrafter"/>
</dbReference>
<organism evidence="6 7">
    <name type="scientific">Aminobacter aminovorans</name>
    <name type="common">Chelatobacter heintzii</name>
    <dbReference type="NCBI Taxonomy" id="83263"/>
    <lineage>
        <taxon>Bacteria</taxon>
        <taxon>Pseudomonadati</taxon>
        <taxon>Pseudomonadota</taxon>
        <taxon>Alphaproteobacteria</taxon>
        <taxon>Hyphomicrobiales</taxon>
        <taxon>Phyllobacteriaceae</taxon>
        <taxon>Aminobacter</taxon>
    </lineage>
</organism>
<comment type="similarity">
    <text evidence="1 4">Belongs to the aldehyde dehydrogenase family.</text>
</comment>
<dbReference type="FunFam" id="3.40.605.10:FF:000005">
    <property type="entry name" value="Succinate-semialdehyde dehydrogenase I"/>
    <property type="match status" value="1"/>
</dbReference>
<name>A0A381IMY2_AMIAI</name>
<feature type="domain" description="Aldehyde dehydrogenase" evidence="5">
    <location>
        <begin position="31"/>
        <end position="490"/>
    </location>
</feature>
<dbReference type="RefSeq" id="WP_115734674.1">
    <property type="nucleotide sequence ID" value="NZ_BAAAVY010000037.1"/>
</dbReference>
<dbReference type="PANTHER" id="PTHR43353:SF5">
    <property type="entry name" value="SUCCINATE-SEMIALDEHYDE DEHYDROGENASE, MITOCHONDRIAL"/>
    <property type="match status" value="1"/>
</dbReference>
<dbReference type="PROSITE" id="PS00070">
    <property type="entry name" value="ALDEHYDE_DEHYDR_CYS"/>
    <property type="match status" value="1"/>
</dbReference>
<evidence type="ECO:0000313" key="6">
    <source>
        <dbReference type="EMBL" id="SUY29453.1"/>
    </source>
</evidence>
<dbReference type="GO" id="GO:0009450">
    <property type="term" value="P:gamma-aminobutyric acid catabolic process"/>
    <property type="evidence" value="ECO:0007669"/>
    <property type="project" value="InterPro"/>
</dbReference>
<dbReference type="InterPro" id="IPR050740">
    <property type="entry name" value="Aldehyde_DH_Superfamily"/>
</dbReference>
<dbReference type="EMBL" id="UFSM01000004">
    <property type="protein sequence ID" value="SUY29453.1"/>
    <property type="molecule type" value="Genomic_DNA"/>
</dbReference>
<keyword evidence="2 4" id="KW-0560">Oxidoreductase</keyword>
<dbReference type="InterPro" id="IPR016162">
    <property type="entry name" value="Ald_DH_N"/>
</dbReference>
<dbReference type="CDD" id="cd07103">
    <property type="entry name" value="ALDH_F5_SSADH_GabD"/>
    <property type="match status" value="1"/>
</dbReference>
<dbReference type="GO" id="GO:0036243">
    <property type="term" value="F:succinate-semialdehyde dehydrogenase (NADP+) activity"/>
    <property type="evidence" value="ECO:0007669"/>
    <property type="project" value="UniProtKB-EC"/>
</dbReference>
<accession>A0A381IMY2</accession>
<protein>
    <submittedName>
        <fullName evidence="6">Succinate-semialdehyde dehydrogenase [NADP(+)] GabD</fullName>
        <ecNumber evidence="6">1.2.1.79</ecNumber>
    </submittedName>
</protein>
<feature type="active site" evidence="3">
    <location>
        <position position="267"/>
    </location>
</feature>
<dbReference type="InterPro" id="IPR016161">
    <property type="entry name" value="Ald_DH/histidinol_DH"/>
</dbReference>
<reference evidence="6 7" key="1">
    <citation type="submission" date="2018-06" db="EMBL/GenBank/DDBJ databases">
        <authorList>
            <consortium name="Pathogen Informatics"/>
            <person name="Doyle S."/>
        </authorList>
    </citation>
    <scope>NUCLEOTIDE SEQUENCE [LARGE SCALE GENOMIC DNA]</scope>
    <source>
        <strain evidence="6 7">NCTC10684</strain>
    </source>
</reference>
<evidence type="ECO:0000256" key="4">
    <source>
        <dbReference type="RuleBase" id="RU003345"/>
    </source>
</evidence>
<dbReference type="NCBIfam" id="TIGR01780">
    <property type="entry name" value="SSADH"/>
    <property type="match status" value="1"/>
</dbReference>
<dbReference type="PANTHER" id="PTHR43353">
    <property type="entry name" value="SUCCINATE-SEMIALDEHYDE DEHYDROGENASE, MITOCHONDRIAL"/>
    <property type="match status" value="1"/>
</dbReference>
<dbReference type="InterPro" id="IPR029510">
    <property type="entry name" value="Ald_DH_CS_GLU"/>
</dbReference>
<gene>
    <name evidence="6" type="primary">gabD_9</name>
    <name evidence="6" type="ORF">NCTC10684_05686</name>
</gene>